<dbReference type="AlphaFoldDB" id="A0A2P2LP70"/>
<dbReference type="EMBL" id="GGEC01039278">
    <property type="protein sequence ID" value="MBX19762.1"/>
    <property type="molecule type" value="Transcribed_RNA"/>
</dbReference>
<protein>
    <submittedName>
        <fullName evidence="2">Uncharacterized protein</fullName>
    </submittedName>
</protein>
<sequence>MFLKVAIIIILPGICWIHFCIMDNLCLLVGHLELCFYYNCVS</sequence>
<keyword evidence="1" id="KW-1133">Transmembrane helix</keyword>
<evidence type="ECO:0000256" key="1">
    <source>
        <dbReference type="SAM" id="Phobius"/>
    </source>
</evidence>
<name>A0A2P2LP70_RHIMU</name>
<reference evidence="2" key="1">
    <citation type="submission" date="2018-02" db="EMBL/GenBank/DDBJ databases">
        <title>Rhizophora mucronata_Transcriptome.</title>
        <authorList>
            <person name="Meera S.P."/>
            <person name="Sreeshan A."/>
            <person name="Augustine A."/>
        </authorList>
    </citation>
    <scope>NUCLEOTIDE SEQUENCE</scope>
    <source>
        <tissue evidence="2">Leaf</tissue>
    </source>
</reference>
<evidence type="ECO:0000313" key="2">
    <source>
        <dbReference type="EMBL" id="MBX19762.1"/>
    </source>
</evidence>
<organism evidence="2">
    <name type="scientific">Rhizophora mucronata</name>
    <name type="common">Asiatic mangrove</name>
    <dbReference type="NCBI Taxonomy" id="61149"/>
    <lineage>
        <taxon>Eukaryota</taxon>
        <taxon>Viridiplantae</taxon>
        <taxon>Streptophyta</taxon>
        <taxon>Embryophyta</taxon>
        <taxon>Tracheophyta</taxon>
        <taxon>Spermatophyta</taxon>
        <taxon>Magnoliopsida</taxon>
        <taxon>eudicotyledons</taxon>
        <taxon>Gunneridae</taxon>
        <taxon>Pentapetalae</taxon>
        <taxon>rosids</taxon>
        <taxon>fabids</taxon>
        <taxon>Malpighiales</taxon>
        <taxon>Rhizophoraceae</taxon>
        <taxon>Rhizophora</taxon>
    </lineage>
</organism>
<accession>A0A2P2LP70</accession>
<keyword evidence="1" id="KW-0812">Transmembrane</keyword>
<keyword evidence="1" id="KW-0472">Membrane</keyword>
<proteinExistence type="predicted"/>
<feature type="transmembrane region" description="Helical" evidence="1">
    <location>
        <begin position="6"/>
        <end position="29"/>
    </location>
</feature>